<name>A0A7X0F5E6_9HYPH</name>
<dbReference type="RefSeq" id="WP_184698518.1">
    <property type="nucleotide sequence ID" value="NZ_BAABEG010000001.1"/>
</dbReference>
<comment type="caution">
    <text evidence="1">The sequence shown here is derived from an EMBL/GenBank/DDBJ whole genome shotgun (WGS) entry which is preliminary data.</text>
</comment>
<keyword evidence="2" id="KW-1185">Reference proteome</keyword>
<evidence type="ECO:0000313" key="1">
    <source>
        <dbReference type="EMBL" id="MBB6353466.1"/>
    </source>
</evidence>
<dbReference type="EMBL" id="JACHOU010000002">
    <property type="protein sequence ID" value="MBB6353466.1"/>
    <property type="molecule type" value="Genomic_DNA"/>
</dbReference>
<reference evidence="1 2" key="1">
    <citation type="submission" date="2020-08" db="EMBL/GenBank/DDBJ databases">
        <title>Genomic Encyclopedia of Type Strains, Phase IV (KMG-IV): sequencing the most valuable type-strain genomes for metagenomic binning, comparative biology and taxonomic classification.</title>
        <authorList>
            <person name="Goeker M."/>
        </authorList>
    </citation>
    <scope>NUCLEOTIDE SEQUENCE [LARGE SCALE GENOMIC DNA]</scope>
    <source>
        <strain evidence="1 2">DSM 7051</strain>
    </source>
</reference>
<dbReference type="AlphaFoldDB" id="A0A7X0F5E6"/>
<evidence type="ECO:0000313" key="2">
    <source>
        <dbReference type="Proteomes" id="UP000536262"/>
    </source>
</evidence>
<sequence>MAALLMAKPIKAPGLFDAAKAGGQTFDQWNAAKGDSEAMPSIAPQQVNDSVADKVTALSSQDSKLNQMARTEGLKSANRRGLLNSSMAVGAAQDAVIKNVLPIASQDASQDFARNENARNFEYSMAAQNDAQAFAGTQAGLDRTLQREMQASSITAAESQQIRDIASREGLAAADRALQTMLVDKDIGFRTAENKLDRDLQQRIATLNLNSSDRNAAAQFLTSMEDMFNRSQQSIMANTALDATQRTQQLNAAKALRDKQLSFVEQMYDIDIKW</sequence>
<protein>
    <submittedName>
        <fullName evidence="1">Uncharacterized protein</fullName>
    </submittedName>
</protein>
<gene>
    <name evidence="1" type="ORF">GGR00_001234</name>
</gene>
<proteinExistence type="predicted"/>
<dbReference type="Proteomes" id="UP000536262">
    <property type="component" value="Unassembled WGS sequence"/>
</dbReference>
<organism evidence="1 2">
    <name type="scientific">Aminobacter aganoensis</name>
    <dbReference type="NCBI Taxonomy" id="83264"/>
    <lineage>
        <taxon>Bacteria</taxon>
        <taxon>Pseudomonadati</taxon>
        <taxon>Pseudomonadota</taxon>
        <taxon>Alphaproteobacteria</taxon>
        <taxon>Hyphomicrobiales</taxon>
        <taxon>Phyllobacteriaceae</taxon>
        <taxon>Aminobacter</taxon>
    </lineage>
</organism>
<accession>A0A7X0F5E6</accession>